<sequence>MTSRLHVFPQNPNPKRSTSLSMTSLGILPQPPFYVELHMHDQPSSKMPSHSSSSFDDGSSCEYSFTMIPNTKTSPIHACDASELAHFILVRAGCYMRIGRMNYVVRRVLVDGMCLSVMRKGRPRRREASSLLICVQDQLAKTERHSSSVIWQWKETAAKHKYGLGCLRCCVRVRTQN</sequence>
<feature type="compositionally biased region" description="Polar residues" evidence="1">
    <location>
        <begin position="13"/>
        <end position="22"/>
    </location>
</feature>
<evidence type="ECO:0000256" key="1">
    <source>
        <dbReference type="SAM" id="MobiDB-lite"/>
    </source>
</evidence>
<organism evidence="2 3">
    <name type="scientific">Armillaria gallica</name>
    <name type="common">Bulbous honey fungus</name>
    <name type="synonym">Armillaria bulbosa</name>
    <dbReference type="NCBI Taxonomy" id="47427"/>
    <lineage>
        <taxon>Eukaryota</taxon>
        <taxon>Fungi</taxon>
        <taxon>Dikarya</taxon>
        <taxon>Basidiomycota</taxon>
        <taxon>Agaricomycotina</taxon>
        <taxon>Agaricomycetes</taxon>
        <taxon>Agaricomycetidae</taxon>
        <taxon>Agaricales</taxon>
        <taxon>Marasmiineae</taxon>
        <taxon>Physalacriaceae</taxon>
        <taxon>Armillaria</taxon>
    </lineage>
</organism>
<gene>
    <name evidence="2" type="ORF">ARMGADRAFT_1005567</name>
</gene>
<dbReference type="Proteomes" id="UP000217790">
    <property type="component" value="Unassembled WGS sequence"/>
</dbReference>
<feature type="region of interest" description="Disordered" evidence="1">
    <location>
        <begin position="1"/>
        <end position="22"/>
    </location>
</feature>
<keyword evidence="3" id="KW-1185">Reference proteome</keyword>
<dbReference type="EMBL" id="KZ293645">
    <property type="protein sequence ID" value="PBL02135.1"/>
    <property type="molecule type" value="Genomic_DNA"/>
</dbReference>
<dbReference type="AlphaFoldDB" id="A0A2H3E7L2"/>
<evidence type="ECO:0000313" key="2">
    <source>
        <dbReference type="EMBL" id="PBL02135.1"/>
    </source>
</evidence>
<accession>A0A2H3E7L2</accession>
<name>A0A2H3E7L2_ARMGA</name>
<protein>
    <submittedName>
        <fullName evidence="2">Uncharacterized protein</fullName>
    </submittedName>
</protein>
<reference evidence="3" key="1">
    <citation type="journal article" date="2017" name="Nat. Ecol. Evol.">
        <title>Genome expansion and lineage-specific genetic innovations in the forest pathogenic fungi Armillaria.</title>
        <authorList>
            <person name="Sipos G."/>
            <person name="Prasanna A.N."/>
            <person name="Walter M.C."/>
            <person name="O'Connor E."/>
            <person name="Balint B."/>
            <person name="Krizsan K."/>
            <person name="Kiss B."/>
            <person name="Hess J."/>
            <person name="Varga T."/>
            <person name="Slot J."/>
            <person name="Riley R."/>
            <person name="Boka B."/>
            <person name="Rigling D."/>
            <person name="Barry K."/>
            <person name="Lee J."/>
            <person name="Mihaltcheva S."/>
            <person name="LaButti K."/>
            <person name="Lipzen A."/>
            <person name="Waldron R."/>
            <person name="Moloney N.M."/>
            <person name="Sperisen C."/>
            <person name="Kredics L."/>
            <person name="Vagvoelgyi C."/>
            <person name="Patrignani A."/>
            <person name="Fitzpatrick D."/>
            <person name="Nagy I."/>
            <person name="Doyle S."/>
            <person name="Anderson J.B."/>
            <person name="Grigoriev I.V."/>
            <person name="Gueldener U."/>
            <person name="Muensterkoetter M."/>
            <person name="Nagy L.G."/>
        </authorList>
    </citation>
    <scope>NUCLEOTIDE SEQUENCE [LARGE SCALE GENOMIC DNA]</scope>
    <source>
        <strain evidence="3">Ar21-2</strain>
    </source>
</reference>
<dbReference type="InParanoid" id="A0A2H3E7L2"/>
<proteinExistence type="predicted"/>
<evidence type="ECO:0000313" key="3">
    <source>
        <dbReference type="Proteomes" id="UP000217790"/>
    </source>
</evidence>